<keyword evidence="2" id="KW-1185">Reference proteome</keyword>
<comment type="caution">
    <text evidence="1">The sequence shown here is derived from an EMBL/GenBank/DDBJ whole genome shotgun (WGS) entry which is preliminary data.</text>
</comment>
<organism evidence="1 2">
    <name type="scientific">Durusdinium trenchii</name>
    <dbReference type="NCBI Taxonomy" id="1381693"/>
    <lineage>
        <taxon>Eukaryota</taxon>
        <taxon>Sar</taxon>
        <taxon>Alveolata</taxon>
        <taxon>Dinophyceae</taxon>
        <taxon>Suessiales</taxon>
        <taxon>Symbiodiniaceae</taxon>
        <taxon>Durusdinium</taxon>
    </lineage>
</organism>
<gene>
    <name evidence="1" type="ORF">SCF082_LOCUS10191</name>
</gene>
<evidence type="ECO:0000313" key="1">
    <source>
        <dbReference type="EMBL" id="CAK9009143.1"/>
    </source>
</evidence>
<dbReference type="Proteomes" id="UP001642464">
    <property type="component" value="Unassembled WGS sequence"/>
</dbReference>
<evidence type="ECO:0000313" key="2">
    <source>
        <dbReference type="Proteomes" id="UP001642464"/>
    </source>
</evidence>
<name>A0ABP0J496_9DINO</name>
<protein>
    <submittedName>
        <fullName evidence="1">Ankyrin repeat and KH domain-containing protein 1</fullName>
    </submittedName>
</protein>
<dbReference type="EMBL" id="CAXAMM010005925">
    <property type="protein sequence ID" value="CAK9009143.1"/>
    <property type="molecule type" value="Genomic_DNA"/>
</dbReference>
<accession>A0ABP0J496</accession>
<sequence length="218" mass="24155">MRVLQDTLKNLLSGESEVSVDLITEAVYFRSTGRAFFETFRCLGLGRSAVKTAQMPAEQFEGLDSCGVAGEAVARVSTEYFSGLFLWYDYFSCPQLEEKGDACAYAEGSNHLQMAIDSIPVYVSRCDFFMALCPVLSSPDGTETFSDYTWGDRGWCRVEQLVRDLTVNQGSWILVKSAMHQELKVSQLSSSSPGDAWSQAYAAILCRPREAKNDPATQ</sequence>
<feature type="non-terminal residue" evidence="1">
    <location>
        <position position="1"/>
    </location>
</feature>
<reference evidence="1 2" key="1">
    <citation type="submission" date="2024-02" db="EMBL/GenBank/DDBJ databases">
        <authorList>
            <person name="Chen Y."/>
            <person name="Shah S."/>
            <person name="Dougan E. K."/>
            <person name="Thang M."/>
            <person name="Chan C."/>
        </authorList>
    </citation>
    <scope>NUCLEOTIDE SEQUENCE [LARGE SCALE GENOMIC DNA]</scope>
</reference>
<proteinExistence type="predicted"/>